<dbReference type="InterPro" id="IPR000755">
    <property type="entry name" value="A_A_dipeptidase"/>
</dbReference>
<dbReference type="AlphaFoldDB" id="A0A5J4WNP8"/>
<keyword evidence="6" id="KW-0482">Metalloprotease</keyword>
<evidence type="ECO:0000256" key="6">
    <source>
        <dbReference type="ARBA" id="ARBA00023049"/>
    </source>
</evidence>
<comment type="caution">
    <text evidence="8">The sequence shown here is derived from an EMBL/GenBank/DDBJ whole genome shotgun (WGS) entry which is preliminary data.</text>
</comment>
<evidence type="ECO:0000256" key="1">
    <source>
        <dbReference type="ARBA" id="ARBA00022670"/>
    </source>
</evidence>
<dbReference type="Gene3D" id="3.30.1380.10">
    <property type="match status" value="1"/>
</dbReference>
<dbReference type="GO" id="GO:0046872">
    <property type="term" value="F:metal ion binding"/>
    <property type="evidence" value="ECO:0007669"/>
    <property type="project" value="UniProtKB-KW"/>
</dbReference>
<evidence type="ECO:0000313" key="9">
    <source>
        <dbReference type="Proteomes" id="UP000324800"/>
    </source>
</evidence>
<evidence type="ECO:0000256" key="7">
    <source>
        <dbReference type="ARBA" id="ARBA00023316"/>
    </source>
</evidence>
<dbReference type="GO" id="GO:0008237">
    <property type="term" value="F:metallopeptidase activity"/>
    <property type="evidence" value="ECO:0007669"/>
    <property type="project" value="UniProtKB-KW"/>
</dbReference>
<keyword evidence="7" id="KW-0961">Cell wall biogenesis/degradation</keyword>
<dbReference type="GO" id="GO:0006508">
    <property type="term" value="P:proteolysis"/>
    <property type="evidence" value="ECO:0007669"/>
    <property type="project" value="UniProtKB-KW"/>
</dbReference>
<dbReference type="Pfam" id="PF01427">
    <property type="entry name" value="Peptidase_M15"/>
    <property type="match status" value="1"/>
</dbReference>
<sequence length="243" mass="28057">MSYPNGTQPISLISSNSSISGVEKHEKDHYLKINPTTDLVNFTELKFKGSIPYLDIEIPYSDPNHKLNQFGFVYKKNVNACLYKDLAKVVIDASEVAFTKYGWKLKIMDGLRVVEAQQNMYFAKERNNWPEDLVSSPGLGAHPRGMAVDILPIDAITDQFLDMGSVYDEFSSRSSRNYEQLSDEQKMNRNKLDSVMRESAQRNNIKLFELPSEWWHYNLEESFYSKYKPVSDDDLPDELKMVK</sequence>
<dbReference type="SUPFAM" id="SSF55166">
    <property type="entry name" value="Hedgehog/DD-peptidase"/>
    <property type="match status" value="1"/>
</dbReference>
<dbReference type="EMBL" id="SNRW01001473">
    <property type="protein sequence ID" value="KAA6396252.1"/>
    <property type="molecule type" value="Genomic_DNA"/>
</dbReference>
<dbReference type="PANTHER" id="PTHR43126">
    <property type="entry name" value="D-ALANYL-D-ALANINE DIPEPTIDASE"/>
    <property type="match status" value="1"/>
</dbReference>
<gene>
    <name evidence="8" type="ORF">EZS28_008219</name>
</gene>
<keyword evidence="4" id="KW-0862">Zinc</keyword>
<keyword evidence="3" id="KW-0378">Hydrolase</keyword>
<keyword evidence="5" id="KW-0224">Dipeptidase</keyword>
<reference evidence="8 9" key="1">
    <citation type="submission" date="2019-03" db="EMBL/GenBank/DDBJ databases">
        <title>Single cell metagenomics reveals metabolic interactions within the superorganism composed of flagellate Streblomastix strix and complex community of Bacteroidetes bacteria on its surface.</title>
        <authorList>
            <person name="Treitli S.C."/>
            <person name="Kolisko M."/>
            <person name="Husnik F."/>
            <person name="Keeling P."/>
            <person name="Hampl V."/>
        </authorList>
    </citation>
    <scope>NUCLEOTIDE SEQUENCE [LARGE SCALE GENOMIC DNA]</scope>
    <source>
        <strain evidence="8">ST1C</strain>
    </source>
</reference>
<evidence type="ECO:0000256" key="4">
    <source>
        <dbReference type="ARBA" id="ARBA00022833"/>
    </source>
</evidence>
<evidence type="ECO:0000256" key="2">
    <source>
        <dbReference type="ARBA" id="ARBA00022723"/>
    </source>
</evidence>
<name>A0A5J4WNP8_9EUKA</name>
<keyword evidence="2" id="KW-0479">Metal-binding</keyword>
<protein>
    <submittedName>
        <fullName evidence="8">Putative D-alanyl-D-alanine dipeptidase</fullName>
    </submittedName>
</protein>
<evidence type="ECO:0000256" key="3">
    <source>
        <dbReference type="ARBA" id="ARBA00022801"/>
    </source>
</evidence>
<dbReference type="GO" id="GO:0016805">
    <property type="term" value="F:dipeptidase activity"/>
    <property type="evidence" value="ECO:0007669"/>
    <property type="project" value="UniProtKB-KW"/>
</dbReference>
<keyword evidence="1" id="KW-0645">Protease</keyword>
<proteinExistence type="predicted"/>
<organism evidence="8 9">
    <name type="scientific">Streblomastix strix</name>
    <dbReference type="NCBI Taxonomy" id="222440"/>
    <lineage>
        <taxon>Eukaryota</taxon>
        <taxon>Metamonada</taxon>
        <taxon>Preaxostyla</taxon>
        <taxon>Oxymonadida</taxon>
        <taxon>Streblomastigidae</taxon>
        <taxon>Streblomastix</taxon>
    </lineage>
</organism>
<dbReference type="Proteomes" id="UP000324800">
    <property type="component" value="Unassembled WGS sequence"/>
</dbReference>
<evidence type="ECO:0000256" key="5">
    <source>
        <dbReference type="ARBA" id="ARBA00022997"/>
    </source>
</evidence>
<evidence type="ECO:0000313" key="8">
    <source>
        <dbReference type="EMBL" id="KAA6396252.1"/>
    </source>
</evidence>
<dbReference type="GO" id="GO:0071555">
    <property type="term" value="P:cell wall organization"/>
    <property type="evidence" value="ECO:0007669"/>
    <property type="project" value="UniProtKB-KW"/>
</dbReference>
<accession>A0A5J4WNP8</accession>
<dbReference type="InterPro" id="IPR009045">
    <property type="entry name" value="Zn_M74/Hedgehog-like"/>
</dbReference>